<reference evidence="3" key="1">
    <citation type="submission" date="2022-01" db="EMBL/GenBank/DDBJ databases">
        <title>Comparative genomics reveals a dynamic genome evolution in the ectomycorrhizal milk-cap (Lactarius) mushrooms.</title>
        <authorList>
            <consortium name="DOE Joint Genome Institute"/>
            <person name="Lebreton A."/>
            <person name="Tang N."/>
            <person name="Kuo A."/>
            <person name="LaButti K."/>
            <person name="Drula E."/>
            <person name="Barry K."/>
            <person name="Clum A."/>
            <person name="Lipzen A."/>
            <person name="Mousain D."/>
            <person name="Ng V."/>
            <person name="Wang R."/>
            <person name="Wang X."/>
            <person name="Dai Y."/>
            <person name="Henrissat B."/>
            <person name="Grigoriev I.V."/>
            <person name="Guerin-Laguette A."/>
            <person name="Yu F."/>
            <person name="Martin F.M."/>
        </authorList>
    </citation>
    <scope>NUCLEOTIDE SEQUENCE</scope>
    <source>
        <strain evidence="3">QP</strain>
    </source>
</reference>
<comment type="caution">
    <text evidence="3">The sequence shown here is derived from an EMBL/GenBank/DDBJ whole genome shotgun (WGS) entry which is preliminary data.</text>
</comment>
<keyword evidence="2" id="KW-0472">Membrane</keyword>
<feature type="transmembrane region" description="Helical" evidence="2">
    <location>
        <begin position="65"/>
        <end position="87"/>
    </location>
</feature>
<keyword evidence="2" id="KW-1133">Transmembrane helix</keyword>
<dbReference type="AlphaFoldDB" id="A0AAD4LI75"/>
<proteinExistence type="predicted"/>
<gene>
    <name evidence="3" type="ORF">EDB92DRAFT_1944442</name>
</gene>
<keyword evidence="4" id="KW-1185">Reference proteome</keyword>
<dbReference type="Proteomes" id="UP001201163">
    <property type="component" value="Unassembled WGS sequence"/>
</dbReference>
<accession>A0AAD4LI75</accession>
<protein>
    <submittedName>
        <fullName evidence="3">Uncharacterized protein</fullName>
    </submittedName>
</protein>
<evidence type="ECO:0000256" key="1">
    <source>
        <dbReference type="SAM" id="MobiDB-lite"/>
    </source>
</evidence>
<keyword evidence="2" id="KW-0812">Transmembrane</keyword>
<feature type="compositionally biased region" description="Basic and acidic residues" evidence="1">
    <location>
        <begin position="35"/>
        <end position="46"/>
    </location>
</feature>
<evidence type="ECO:0000313" key="3">
    <source>
        <dbReference type="EMBL" id="KAH8993742.1"/>
    </source>
</evidence>
<sequence length="386" mass="42886">MAARPLPGATYHTVDFAFHSSPDADPEAVDSYGPSEKEPSTLESRIHLPIQTSHDKARTRRGPPVLLILLLLCCLAFVVSAFTGSAFDDDDDDDLLLSCVPERLAPLAQQISAEFQTAPHAERVYVTQERALDILKQKHNTSRVGCHATNVRDYMRRSYPVVESSLDWTNVSQSAIVLRWQGADPKLKPRVFTNDPEVLGPEQEPARAFQCEDKAIEDEADVQSAVGLLTAVERLVQSGYQPSRTHILSVMLGEAADVQKLSQYLHATYGKHGVDMGRKPPPPPWCRSGRLPKMLDALLAFYDRLYWRVSALFAGKPVLHCLPADYGEHQDTACGFDESVETNLLSIADEPLFIRYVRPTGDEAASRKRLTNEVSVWMHAILEAGQ</sequence>
<feature type="region of interest" description="Disordered" evidence="1">
    <location>
        <begin position="23"/>
        <end position="55"/>
    </location>
</feature>
<evidence type="ECO:0000256" key="2">
    <source>
        <dbReference type="SAM" id="Phobius"/>
    </source>
</evidence>
<name>A0AAD4LI75_9AGAM</name>
<organism evidence="3 4">
    <name type="scientific">Lactarius akahatsu</name>
    <dbReference type="NCBI Taxonomy" id="416441"/>
    <lineage>
        <taxon>Eukaryota</taxon>
        <taxon>Fungi</taxon>
        <taxon>Dikarya</taxon>
        <taxon>Basidiomycota</taxon>
        <taxon>Agaricomycotina</taxon>
        <taxon>Agaricomycetes</taxon>
        <taxon>Russulales</taxon>
        <taxon>Russulaceae</taxon>
        <taxon>Lactarius</taxon>
    </lineage>
</organism>
<evidence type="ECO:0000313" key="4">
    <source>
        <dbReference type="Proteomes" id="UP001201163"/>
    </source>
</evidence>
<dbReference type="EMBL" id="JAKELL010000017">
    <property type="protein sequence ID" value="KAH8993742.1"/>
    <property type="molecule type" value="Genomic_DNA"/>
</dbReference>